<protein>
    <submittedName>
        <fullName evidence="2">Uncharacterized protein</fullName>
    </submittedName>
</protein>
<evidence type="ECO:0000313" key="3">
    <source>
        <dbReference type="Proteomes" id="UP000327493"/>
    </source>
</evidence>
<accession>A0A5J5CAQ9</accession>
<organism evidence="2 3">
    <name type="scientific">Etheostoma spectabile</name>
    <name type="common">orangethroat darter</name>
    <dbReference type="NCBI Taxonomy" id="54343"/>
    <lineage>
        <taxon>Eukaryota</taxon>
        <taxon>Metazoa</taxon>
        <taxon>Chordata</taxon>
        <taxon>Craniata</taxon>
        <taxon>Vertebrata</taxon>
        <taxon>Euteleostomi</taxon>
        <taxon>Actinopterygii</taxon>
        <taxon>Neopterygii</taxon>
        <taxon>Teleostei</taxon>
        <taxon>Neoteleostei</taxon>
        <taxon>Acanthomorphata</taxon>
        <taxon>Eupercaria</taxon>
        <taxon>Perciformes</taxon>
        <taxon>Percoidei</taxon>
        <taxon>Percidae</taxon>
        <taxon>Etheostomatinae</taxon>
        <taxon>Etheostoma</taxon>
    </lineage>
</organism>
<keyword evidence="1" id="KW-0812">Transmembrane</keyword>
<dbReference type="Proteomes" id="UP000327493">
    <property type="component" value="Unassembled WGS sequence"/>
</dbReference>
<sequence length="99" mass="11259">MLHPLIIAIFTVNTSLTVIYWAWVLSDAYYKMLSEPEDNPRKPSAYMTHGILELLPFTSQRKQPRGGCSSLDYEELGWATNPAKKQPQSFSALLEQTIL</sequence>
<gene>
    <name evidence="2" type="ORF">FQN60_002457</name>
</gene>
<dbReference type="EMBL" id="VOFY01002610">
    <property type="protein sequence ID" value="KAA8577559.1"/>
    <property type="molecule type" value="Genomic_DNA"/>
</dbReference>
<reference evidence="2 3" key="1">
    <citation type="submission" date="2019-08" db="EMBL/GenBank/DDBJ databases">
        <title>A chromosome-level genome assembly, high-density linkage maps, and genome scans reveal the genomic architecture of hybrid incompatibilities underlying speciation via character displacement in darters (Percidae: Etheostominae).</title>
        <authorList>
            <person name="Moran R.L."/>
            <person name="Catchen J.M."/>
            <person name="Fuller R.C."/>
        </authorList>
    </citation>
    <scope>NUCLEOTIDE SEQUENCE [LARGE SCALE GENOMIC DNA]</scope>
    <source>
        <strain evidence="2">EspeVRDwgs_2016</strain>
        <tissue evidence="2">Muscle</tissue>
    </source>
</reference>
<feature type="transmembrane region" description="Helical" evidence="1">
    <location>
        <begin position="6"/>
        <end position="25"/>
    </location>
</feature>
<comment type="caution">
    <text evidence="2">The sequence shown here is derived from an EMBL/GenBank/DDBJ whole genome shotgun (WGS) entry which is preliminary data.</text>
</comment>
<keyword evidence="3" id="KW-1185">Reference proteome</keyword>
<name>A0A5J5CAQ9_9PERO</name>
<proteinExistence type="predicted"/>
<dbReference type="AlphaFoldDB" id="A0A5J5CAQ9"/>
<keyword evidence="1" id="KW-0472">Membrane</keyword>
<keyword evidence="1" id="KW-1133">Transmembrane helix</keyword>
<evidence type="ECO:0000313" key="2">
    <source>
        <dbReference type="EMBL" id="KAA8577559.1"/>
    </source>
</evidence>
<evidence type="ECO:0000256" key="1">
    <source>
        <dbReference type="SAM" id="Phobius"/>
    </source>
</evidence>